<dbReference type="EMBL" id="FPHW01000099">
    <property type="protein sequence ID" value="SFV84196.1"/>
    <property type="molecule type" value="Genomic_DNA"/>
</dbReference>
<dbReference type="InterPro" id="IPR027417">
    <property type="entry name" value="P-loop_NTPase"/>
</dbReference>
<dbReference type="InterPro" id="IPR050238">
    <property type="entry name" value="DNA_Rep/Repair_Clamp_Loader"/>
</dbReference>
<sequence>MMFPWHNQAFAKLKQMIDQNHLPHALLITGMPKMGKFELMQQLVQTLLCKDQSCGQCKLCRAVAKDNPREVLDTPVLIRRSHYPNMVYCRTEMNERGIESKNIRIDQVRAFCEALNKTADDLQIGVLFYADQMNVSAANSLLKTLEEPRENTLIVLLAHNPKNLPATIVSRCQSVHIAPAYDLDTEAWLENHISEIQNADFDVTQLLENTHGVPFKVLSELSGDGFIHYQNWQNQLLGIAIHPAMVNQVQDFEGNEVAVLNCLQNLVIEGIRLKSLGHEGGLVELNKVVRTVKTDFLFRLLDDIYHAISLSKTTVNIKLLLDNVLIVWSHITHLKRYPQITRL</sequence>
<dbReference type="GO" id="GO:0006261">
    <property type="term" value="P:DNA-templated DNA replication"/>
    <property type="evidence" value="ECO:0007669"/>
    <property type="project" value="TreeGrafter"/>
</dbReference>
<dbReference type="Pfam" id="PF13177">
    <property type="entry name" value="DNA_pol3_delta2"/>
    <property type="match status" value="1"/>
</dbReference>
<gene>
    <name evidence="1" type="ORF">MNB_SUP05-12-308</name>
    <name evidence="2" type="ORF">MNB_SUP05-7-508</name>
</gene>
<keyword evidence="1" id="KW-0808">Transferase</keyword>
<protein>
    <submittedName>
        <fullName evidence="1">DNA polymerase III delta prime subunit</fullName>
        <ecNumber evidence="1">2.7.7.7</ecNumber>
    </submittedName>
</protein>
<organism evidence="1">
    <name type="scientific">hydrothermal vent metagenome</name>
    <dbReference type="NCBI Taxonomy" id="652676"/>
    <lineage>
        <taxon>unclassified sequences</taxon>
        <taxon>metagenomes</taxon>
        <taxon>ecological metagenomes</taxon>
    </lineage>
</organism>
<evidence type="ECO:0000313" key="1">
    <source>
        <dbReference type="EMBL" id="SFV82990.1"/>
    </source>
</evidence>
<dbReference type="EMBL" id="FPHT01000298">
    <property type="protein sequence ID" value="SFV82990.1"/>
    <property type="molecule type" value="Genomic_DNA"/>
</dbReference>
<dbReference type="SUPFAM" id="SSF52540">
    <property type="entry name" value="P-loop containing nucleoside triphosphate hydrolases"/>
    <property type="match status" value="1"/>
</dbReference>
<accession>A0A1W1DN35</accession>
<dbReference type="Gene3D" id="3.40.50.300">
    <property type="entry name" value="P-loop containing nucleotide triphosphate hydrolases"/>
    <property type="match status" value="1"/>
</dbReference>
<name>A0A1W1DN35_9ZZZZ</name>
<dbReference type="GO" id="GO:0009360">
    <property type="term" value="C:DNA polymerase III complex"/>
    <property type="evidence" value="ECO:0007669"/>
    <property type="project" value="TreeGrafter"/>
</dbReference>
<keyword evidence="1" id="KW-0548">Nucleotidyltransferase</keyword>
<dbReference type="GO" id="GO:0003887">
    <property type="term" value="F:DNA-directed DNA polymerase activity"/>
    <property type="evidence" value="ECO:0007669"/>
    <property type="project" value="UniProtKB-EC"/>
</dbReference>
<dbReference type="PANTHER" id="PTHR11669:SF8">
    <property type="entry name" value="DNA POLYMERASE III SUBUNIT DELTA"/>
    <property type="match status" value="1"/>
</dbReference>
<evidence type="ECO:0000313" key="2">
    <source>
        <dbReference type="EMBL" id="SFV84196.1"/>
    </source>
</evidence>
<dbReference type="PANTHER" id="PTHR11669">
    <property type="entry name" value="REPLICATION FACTOR C / DNA POLYMERASE III GAMMA-TAU SUBUNIT"/>
    <property type="match status" value="1"/>
</dbReference>
<dbReference type="AlphaFoldDB" id="A0A1W1DN35"/>
<proteinExistence type="predicted"/>
<dbReference type="EC" id="2.7.7.7" evidence="1"/>
<reference evidence="1" key="1">
    <citation type="submission" date="2016-10" db="EMBL/GenBank/DDBJ databases">
        <authorList>
            <person name="de Groot N.N."/>
        </authorList>
    </citation>
    <scope>NUCLEOTIDE SEQUENCE</scope>
</reference>